<dbReference type="InterPro" id="IPR045535">
    <property type="entry name" value="ThsA_Macro"/>
</dbReference>
<evidence type="ECO:0000256" key="1">
    <source>
        <dbReference type="SAM" id="Phobius"/>
    </source>
</evidence>
<dbReference type="Pfam" id="PF20016">
    <property type="entry name" value="ThsA_Macro"/>
    <property type="match status" value="1"/>
</dbReference>
<keyword evidence="1" id="KW-0812">Transmembrane</keyword>
<proteinExistence type="predicted"/>
<dbReference type="EMBL" id="FNRP01000007">
    <property type="protein sequence ID" value="SEA50278.1"/>
    <property type="molecule type" value="Genomic_DNA"/>
</dbReference>
<organism evidence="3 4">
    <name type="scientific">Bacteroides xylanisolvens</name>
    <dbReference type="NCBI Taxonomy" id="371601"/>
    <lineage>
        <taxon>Bacteria</taxon>
        <taxon>Pseudomonadati</taxon>
        <taxon>Bacteroidota</taxon>
        <taxon>Bacteroidia</taxon>
        <taxon>Bacteroidales</taxon>
        <taxon>Bacteroidaceae</taxon>
        <taxon>Bacteroides</taxon>
    </lineage>
</organism>
<feature type="domain" description="Thoeris protein ThsA Macro" evidence="2">
    <location>
        <begin position="81"/>
        <end position="262"/>
    </location>
</feature>
<protein>
    <recommendedName>
        <fullName evidence="2">Thoeris protein ThsA Macro domain-containing protein</fullName>
    </recommendedName>
</protein>
<feature type="transmembrane region" description="Helical" evidence="1">
    <location>
        <begin position="12"/>
        <end position="32"/>
    </location>
</feature>
<dbReference type="Proteomes" id="UP000183040">
    <property type="component" value="Unassembled WGS sequence"/>
</dbReference>
<reference evidence="3 4" key="1">
    <citation type="submission" date="2016-10" db="EMBL/GenBank/DDBJ databases">
        <authorList>
            <person name="de Groot N.N."/>
        </authorList>
    </citation>
    <scope>NUCLEOTIDE SEQUENCE [LARGE SCALE GENOMIC DNA]</scope>
    <source>
        <strain evidence="3 4">NLAE-zl-G339</strain>
    </source>
</reference>
<sequence length="281" mass="32833">MKKVTLFDKRILTKFWGYFSIISGIISFVYLFNFFPDACEKCNLWVGLLCLILLVFIYLSIWICVNKLKNVKIQIDGSSVIIKEGDLFEEEGYKAIGFNEYFDTQVDNRIISEHSLNGIFINTICANKTKELDKYITEQCDDDDIIEKGVNRKNGGKAIKYKLSTIIVYKEYLLTAFSKFDDKNRAYLTMPEYVEFLINFWDRVNRIYAQKSVSVPIFGSGITRIKEHKNITDEDLLKIMLWTFKLSEYRFKYPAKLTIIIHKDKIDEINLLDIESMGKGL</sequence>
<evidence type="ECO:0000313" key="3">
    <source>
        <dbReference type="EMBL" id="SEA50278.1"/>
    </source>
</evidence>
<gene>
    <name evidence="3" type="ORF">SAMN04487924_107111</name>
</gene>
<dbReference type="AlphaFoldDB" id="A0A1H4BQA4"/>
<keyword evidence="1" id="KW-1133">Transmembrane helix</keyword>
<dbReference type="RefSeq" id="WP_022199152.1">
    <property type="nucleotide sequence ID" value="NZ_FNRP01000007.1"/>
</dbReference>
<feature type="transmembrane region" description="Helical" evidence="1">
    <location>
        <begin position="44"/>
        <end position="65"/>
    </location>
</feature>
<evidence type="ECO:0000313" key="4">
    <source>
        <dbReference type="Proteomes" id="UP000183040"/>
    </source>
</evidence>
<keyword evidence="1" id="KW-0472">Membrane</keyword>
<name>A0A1H4BQA4_9BACE</name>
<evidence type="ECO:0000259" key="2">
    <source>
        <dbReference type="Pfam" id="PF20016"/>
    </source>
</evidence>
<accession>A0A1H4BQA4</accession>